<sequence>MTVRKRRRWVRRGAVLLAGVAALGIMAEWIAGRVVERRFHEELAEQGWTLERSSALWNPWHGLILNHVKLRRGAESPVLGAERVAADFPLLGGAGGSQWRIGPGELVLRDSDGEIRLQEVDLKFDAHPGKIEVTKAEARHESLVVSTTGTILLESGKGPSRYEPDFSALRGTLAVLKMSSDKFRMTGSFSVDARGSGPPRWNADLKGDGTVTSWHGIPLRSVSAAAGMSSEQSTITATLVLPSGKSDFKVTKADWGISPYRIDGTLKDDAGRTDNFSGSYQPEANQWNLDSLSGPADLWQLAQDIPLVAAKLPEQLRCESFPIIRVEKARWTPEKGFAVKSVATSGKGSFTIDQGDREIQIEKISGGFAYDDSTWTLNGLSADVFDGRVSVSGRYKDPVLTAGKVTIEGISLAKLKEWSGEEATGKGLLFGSYSGSVDTGDKTLSGKGSLRLEDAPVIEVPLLDQVWQLFTAMIPGVKRASKGAFYADFVANSNLVEVPNFKATGGSLTVTAKGTVDLKRRRVDGVARGKLDGLPGLVTHPLSRLLEMEVSGPYDDIRVKPLGPPKLVSNAASATVGVAVETIEEAGKISGTVIVESIKLPFRWLQKKADEGAPR</sequence>
<reference evidence="1 2" key="1">
    <citation type="submission" date="2022-10" db="EMBL/GenBank/DDBJ databases">
        <title>Luteolibacter arcticus strain CCTCC AB 2014275, whole genome shotgun sequencing project.</title>
        <authorList>
            <person name="Zhao G."/>
            <person name="Shen L."/>
        </authorList>
    </citation>
    <scope>NUCLEOTIDE SEQUENCE [LARGE SCALE GENOMIC DNA]</scope>
    <source>
        <strain evidence="1 2">CCTCC AB 2014275</strain>
    </source>
</reference>
<organism evidence="1 2">
    <name type="scientific">Luteolibacter arcticus</name>
    <dbReference type="NCBI Taxonomy" id="1581411"/>
    <lineage>
        <taxon>Bacteria</taxon>
        <taxon>Pseudomonadati</taxon>
        <taxon>Verrucomicrobiota</taxon>
        <taxon>Verrucomicrobiia</taxon>
        <taxon>Verrucomicrobiales</taxon>
        <taxon>Verrucomicrobiaceae</taxon>
        <taxon>Luteolibacter</taxon>
    </lineage>
</organism>
<keyword evidence="2" id="KW-1185">Reference proteome</keyword>
<accession>A0ABT3GHV6</accession>
<gene>
    <name evidence="1" type="ORF">OKA05_11020</name>
</gene>
<proteinExistence type="predicted"/>
<dbReference type="EMBL" id="JAPDDT010000004">
    <property type="protein sequence ID" value="MCW1923085.1"/>
    <property type="molecule type" value="Genomic_DNA"/>
</dbReference>
<protein>
    <submittedName>
        <fullName evidence="1">AsmA-like C-terminal region-containing protein</fullName>
    </submittedName>
</protein>
<dbReference type="Proteomes" id="UP001320876">
    <property type="component" value="Unassembled WGS sequence"/>
</dbReference>
<name>A0ABT3GHV6_9BACT</name>
<comment type="caution">
    <text evidence="1">The sequence shown here is derived from an EMBL/GenBank/DDBJ whole genome shotgun (WGS) entry which is preliminary data.</text>
</comment>
<evidence type="ECO:0000313" key="1">
    <source>
        <dbReference type="EMBL" id="MCW1923085.1"/>
    </source>
</evidence>
<evidence type="ECO:0000313" key="2">
    <source>
        <dbReference type="Proteomes" id="UP001320876"/>
    </source>
</evidence>